<reference evidence="2" key="1">
    <citation type="submission" date="2022-11" db="UniProtKB">
        <authorList>
            <consortium name="WormBaseParasite"/>
        </authorList>
    </citation>
    <scope>IDENTIFICATION</scope>
</reference>
<evidence type="ECO:0000313" key="1">
    <source>
        <dbReference type="Proteomes" id="UP000887576"/>
    </source>
</evidence>
<dbReference type="Proteomes" id="UP000887576">
    <property type="component" value="Unplaced"/>
</dbReference>
<accession>A0AC34Q7W1</accession>
<dbReference type="WBParaSite" id="JU765_v2.g13846.t1">
    <property type="protein sequence ID" value="JU765_v2.g13846.t1"/>
    <property type="gene ID" value="JU765_v2.g13846"/>
</dbReference>
<protein>
    <submittedName>
        <fullName evidence="2">Uncharacterized protein</fullName>
    </submittedName>
</protein>
<evidence type="ECO:0000313" key="2">
    <source>
        <dbReference type="WBParaSite" id="JU765_v2.g13846.t1"/>
    </source>
</evidence>
<name>A0AC34Q7W1_9BILA</name>
<sequence>MNQMPPSTKNDQNEIKLSPKSPTKKNENIPSNKPINPEIYQIKPASENVDQQEKEKNSVIRQPQSPIPNKPAAPTIPNPEKKEISTKIDQNQNEKPPSEVKKVNELDATQENEIAKNQTPKEENKEKPREEHKSIKSKKQSRKDKLSEKKPQQEESEKFEEGDNNIKPTSENVDQQEKEKNSVIRQPQSPIPNKPAAPTIPNPEKKEISTKIDQNQNEKPPSEVKKSKKQSRKDKLSEKKPQQEESEKFEEGDNNVSREDPSMDDTLKGVGTEMPHFES</sequence>
<proteinExistence type="predicted"/>
<organism evidence="1 2">
    <name type="scientific">Panagrolaimus sp. JU765</name>
    <dbReference type="NCBI Taxonomy" id="591449"/>
    <lineage>
        <taxon>Eukaryota</taxon>
        <taxon>Metazoa</taxon>
        <taxon>Ecdysozoa</taxon>
        <taxon>Nematoda</taxon>
        <taxon>Chromadorea</taxon>
        <taxon>Rhabditida</taxon>
        <taxon>Tylenchina</taxon>
        <taxon>Panagrolaimomorpha</taxon>
        <taxon>Panagrolaimoidea</taxon>
        <taxon>Panagrolaimidae</taxon>
        <taxon>Panagrolaimus</taxon>
    </lineage>
</organism>